<name>A0A7W6DBR6_9HYPH</name>
<dbReference type="Pfam" id="PF13557">
    <property type="entry name" value="Phenol_MetA_deg"/>
    <property type="match status" value="1"/>
</dbReference>
<evidence type="ECO:0008006" key="3">
    <source>
        <dbReference type="Google" id="ProtNLM"/>
    </source>
</evidence>
<accession>A0A7W6DBR6</accession>
<dbReference type="InterPro" id="IPR025737">
    <property type="entry name" value="FApF"/>
</dbReference>
<proteinExistence type="predicted"/>
<sequence>MPQVTMKWNDGVHNYMTYLTGDVPVGDYDPDRLANLGLGHAAIDAGAGYTYLDPATGHEFSIVGGLTYNFENPDTDYKNGIDAHIDWAASQFLNEQWHVGLVGYAYQQLSGDSGSGATLGDFKSRVFGVGPQAGYKFDVSDATTGYVNLKGYYEFGAKNRPEGWNVWLMLAFSPAAPGSGQ</sequence>
<evidence type="ECO:0000313" key="1">
    <source>
        <dbReference type="EMBL" id="MBB3980335.1"/>
    </source>
</evidence>
<organism evidence="1 2">
    <name type="scientific">Mycoplana azooxidifex</name>
    <dbReference type="NCBI Taxonomy" id="1636188"/>
    <lineage>
        <taxon>Bacteria</taxon>
        <taxon>Pseudomonadati</taxon>
        <taxon>Pseudomonadota</taxon>
        <taxon>Alphaproteobacteria</taxon>
        <taxon>Hyphomicrobiales</taxon>
        <taxon>Rhizobiaceae</taxon>
        <taxon>Mycoplana</taxon>
    </lineage>
</organism>
<dbReference type="AlphaFoldDB" id="A0A7W6DBR6"/>
<evidence type="ECO:0000313" key="2">
    <source>
        <dbReference type="Proteomes" id="UP000574761"/>
    </source>
</evidence>
<dbReference type="Proteomes" id="UP000574761">
    <property type="component" value="Unassembled WGS sequence"/>
</dbReference>
<protein>
    <recommendedName>
        <fullName evidence="3">Phenol degradation protein meta</fullName>
    </recommendedName>
</protein>
<comment type="caution">
    <text evidence="1">The sequence shown here is derived from an EMBL/GenBank/DDBJ whole genome shotgun (WGS) entry which is preliminary data.</text>
</comment>
<reference evidence="1 2" key="1">
    <citation type="submission" date="2020-08" db="EMBL/GenBank/DDBJ databases">
        <title>Genomic Encyclopedia of Type Strains, Phase IV (KMG-IV): sequencing the most valuable type-strain genomes for metagenomic binning, comparative biology and taxonomic classification.</title>
        <authorList>
            <person name="Goeker M."/>
        </authorList>
    </citation>
    <scope>NUCLEOTIDE SEQUENCE [LARGE SCALE GENOMIC DNA]</scope>
    <source>
        <strain evidence="1 2">DSM 100211</strain>
    </source>
</reference>
<gene>
    <name evidence="1" type="ORF">GGQ64_005589</name>
</gene>
<dbReference type="EMBL" id="JACIEE010000021">
    <property type="protein sequence ID" value="MBB3980335.1"/>
    <property type="molecule type" value="Genomic_DNA"/>
</dbReference>
<keyword evidence="2" id="KW-1185">Reference proteome</keyword>